<protein>
    <recommendedName>
        <fullName evidence="2">Transcriptional regulator-like domain-containing protein</fullName>
    </recommendedName>
</protein>
<feature type="region of interest" description="Disordered" evidence="1">
    <location>
        <begin position="106"/>
        <end position="142"/>
    </location>
</feature>
<name>A0A917DHE4_9HYPH</name>
<organism evidence="3 4">
    <name type="scientific">Aureimonas glaciei</name>
    <dbReference type="NCBI Taxonomy" id="1776957"/>
    <lineage>
        <taxon>Bacteria</taxon>
        <taxon>Pseudomonadati</taxon>
        <taxon>Pseudomonadota</taxon>
        <taxon>Alphaproteobacteria</taxon>
        <taxon>Hyphomicrobiales</taxon>
        <taxon>Aurantimonadaceae</taxon>
        <taxon>Aureimonas</taxon>
    </lineage>
</organism>
<accession>A0A917DHE4</accession>
<reference evidence="3" key="2">
    <citation type="submission" date="2020-09" db="EMBL/GenBank/DDBJ databases">
        <authorList>
            <person name="Sun Q."/>
            <person name="Zhou Y."/>
        </authorList>
    </citation>
    <scope>NUCLEOTIDE SEQUENCE</scope>
    <source>
        <strain evidence="3">CGMCC 1.15493</strain>
    </source>
</reference>
<proteinExistence type="predicted"/>
<sequence>MQNLHHVEPTSFFPAPTQLGIVTTTKLALRNKFAEAVEMSEEESWRSEAAYDYIDQLTTSELAWEFLRRNPDYRIAFQTLLSSGRLSDETASSFAEQWGLYFRSRPRHHSSRPADLLDPANRSSGDHPPNRHGAVRRIASQR</sequence>
<dbReference type="Proteomes" id="UP000613160">
    <property type="component" value="Unassembled WGS sequence"/>
</dbReference>
<evidence type="ECO:0000313" key="3">
    <source>
        <dbReference type="EMBL" id="GGD35576.1"/>
    </source>
</evidence>
<comment type="caution">
    <text evidence="3">The sequence shown here is derived from an EMBL/GenBank/DDBJ whole genome shotgun (WGS) entry which is preliminary data.</text>
</comment>
<dbReference type="AlphaFoldDB" id="A0A917DHE4"/>
<dbReference type="RefSeq" id="WP_373289643.1">
    <property type="nucleotide sequence ID" value="NZ_BMJJ01000012.1"/>
</dbReference>
<reference evidence="3" key="1">
    <citation type="journal article" date="2014" name="Int. J. Syst. Evol. Microbiol.">
        <title>Complete genome sequence of Corynebacterium casei LMG S-19264T (=DSM 44701T), isolated from a smear-ripened cheese.</title>
        <authorList>
            <consortium name="US DOE Joint Genome Institute (JGI-PGF)"/>
            <person name="Walter F."/>
            <person name="Albersmeier A."/>
            <person name="Kalinowski J."/>
            <person name="Ruckert C."/>
        </authorList>
    </citation>
    <scope>NUCLEOTIDE SEQUENCE</scope>
    <source>
        <strain evidence="3">CGMCC 1.15493</strain>
    </source>
</reference>
<evidence type="ECO:0000313" key="4">
    <source>
        <dbReference type="Proteomes" id="UP000613160"/>
    </source>
</evidence>
<feature type="domain" description="Transcriptional regulator-like" evidence="2">
    <location>
        <begin position="45"/>
        <end position="103"/>
    </location>
</feature>
<keyword evidence="4" id="KW-1185">Reference proteome</keyword>
<gene>
    <name evidence="3" type="ORF">GCM10011335_43260</name>
</gene>
<evidence type="ECO:0000259" key="2">
    <source>
        <dbReference type="Pfam" id="PF20109"/>
    </source>
</evidence>
<dbReference type="InterPro" id="IPR045465">
    <property type="entry name" value="Trans_reg_dom"/>
</dbReference>
<evidence type="ECO:0000256" key="1">
    <source>
        <dbReference type="SAM" id="MobiDB-lite"/>
    </source>
</evidence>
<dbReference type="Pfam" id="PF20109">
    <property type="entry name" value="Trans_reg_dom"/>
    <property type="match status" value="1"/>
</dbReference>
<dbReference type="EMBL" id="BMJJ01000012">
    <property type="protein sequence ID" value="GGD35576.1"/>
    <property type="molecule type" value="Genomic_DNA"/>
</dbReference>